<dbReference type="Proteomes" id="UP000827872">
    <property type="component" value="Linkage Group LG01"/>
</dbReference>
<reference evidence="1" key="1">
    <citation type="submission" date="2021-08" db="EMBL/GenBank/DDBJ databases">
        <title>The first chromosome-level gecko genome reveals the dynamic sex chromosomes of Neotropical dwarf geckos (Sphaerodactylidae: Sphaerodactylus).</title>
        <authorList>
            <person name="Pinto B.J."/>
            <person name="Keating S.E."/>
            <person name="Gamble T."/>
        </authorList>
    </citation>
    <scope>NUCLEOTIDE SEQUENCE</scope>
    <source>
        <strain evidence="1">TG3544</strain>
    </source>
</reference>
<accession>A0ACB8GEK0</accession>
<keyword evidence="2" id="KW-1185">Reference proteome</keyword>
<comment type="caution">
    <text evidence="1">The sequence shown here is derived from an EMBL/GenBank/DDBJ whole genome shotgun (WGS) entry which is preliminary data.</text>
</comment>
<protein>
    <submittedName>
        <fullName evidence="1">Uncharacterized protein</fullName>
    </submittedName>
</protein>
<gene>
    <name evidence="1" type="ORF">K3G42_033128</name>
</gene>
<dbReference type="EMBL" id="CM037614">
    <property type="protein sequence ID" value="KAH8017905.1"/>
    <property type="molecule type" value="Genomic_DNA"/>
</dbReference>
<organism evidence="1 2">
    <name type="scientific">Sphaerodactylus townsendi</name>
    <dbReference type="NCBI Taxonomy" id="933632"/>
    <lineage>
        <taxon>Eukaryota</taxon>
        <taxon>Metazoa</taxon>
        <taxon>Chordata</taxon>
        <taxon>Craniata</taxon>
        <taxon>Vertebrata</taxon>
        <taxon>Euteleostomi</taxon>
        <taxon>Lepidosauria</taxon>
        <taxon>Squamata</taxon>
        <taxon>Bifurcata</taxon>
        <taxon>Gekkota</taxon>
        <taxon>Sphaerodactylidae</taxon>
        <taxon>Sphaerodactylus</taxon>
    </lineage>
</organism>
<name>A0ACB8GEK0_9SAUR</name>
<proteinExistence type="predicted"/>
<sequence>MSEYLFWVDKDSTGQQDDFQLGDAPLAGKHCSWLPITWQTFLPDAEITLPDLGEQSQQLEEGAELDSSLLVQSDDNTLAHDHQDFAFVAAHPHSTQRYAANVRERKRMLSINSAFDALRGRVPTFPYEKRLSKVDTLRLATAYIALLSDILATGSDPKSYVQKCLKNGYKGHQDAPWNTSGAFLQLHTTAVLSIID</sequence>
<evidence type="ECO:0000313" key="2">
    <source>
        <dbReference type="Proteomes" id="UP000827872"/>
    </source>
</evidence>
<evidence type="ECO:0000313" key="1">
    <source>
        <dbReference type="EMBL" id="KAH8017905.1"/>
    </source>
</evidence>